<evidence type="ECO:0000256" key="4">
    <source>
        <dbReference type="ARBA" id="ARBA00022723"/>
    </source>
</evidence>
<evidence type="ECO:0000256" key="1">
    <source>
        <dbReference type="ARBA" id="ARBA00004167"/>
    </source>
</evidence>
<evidence type="ECO:0000256" key="11">
    <source>
        <dbReference type="SAM" id="Phobius"/>
    </source>
</evidence>
<accession>A0ABU6YFY1</accession>
<dbReference type="PROSITE" id="PS00086">
    <property type="entry name" value="CYTOCHROME_P450"/>
    <property type="match status" value="1"/>
</dbReference>
<keyword evidence="3 11" id="KW-0812">Transmembrane</keyword>
<keyword evidence="8 10" id="KW-0503">Monooxygenase</keyword>
<evidence type="ECO:0000313" key="12">
    <source>
        <dbReference type="EMBL" id="MED6208800.1"/>
    </source>
</evidence>
<evidence type="ECO:0000256" key="10">
    <source>
        <dbReference type="RuleBase" id="RU000461"/>
    </source>
</evidence>
<dbReference type="InterPro" id="IPR001128">
    <property type="entry name" value="Cyt_P450"/>
</dbReference>
<dbReference type="SUPFAM" id="SSF48264">
    <property type="entry name" value="Cytochrome P450"/>
    <property type="match status" value="1"/>
</dbReference>
<evidence type="ECO:0000256" key="3">
    <source>
        <dbReference type="ARBA" id="ARBA00022692"/>
    </source>
</evidence>
<name>A0ABU6YFY1_9FABA</name>
<dbReference type="Gene3D" id="1.10.630.10">
    <property type="entry name" value="Cytochrome P450"/>
    <property type="match status" value="1"/>
</dbReference>
<keyword evidence="2 10" id="KW-0349">Heme</keyword>
<dbReference type="InterPro" id="IPR002401">
    <property type="entry name" value="Cyt_P450_E_grp-I"/>
</dbReference>
<keyword evidence="7 10" id="KW-0408">Iron</keyword>
<evidence type="ECO:0000256" key="7">
    <source>
        <dbReference type="ARBA" id="ARBA00023004"/>
    </source>
</evidence>
<keyword evidence="9 11" id="KW-0472">Membrane</keyword>
<sequence length="527" mass="59820">MDFLSLLPTILLALGLVLIIYNIWRLKNSSDDETNKKVQEAPEIAGGLPLIGHLHILFRAKGTPLARTFSSFDDKYGPIFQIRLGSCPAIVVSNKDAIKECFTTNDLALASRPKSSPEIHLHYSFAVGFAAAPYGPYWTKMRKLVMVELLSPRRIDSLRHVFESEIDHFIHDLMSYLGGASKVKVVMSEWLERLSFNIITRMIAGKSFNYLKNVDDKEANRILKLIREFTHIVGEFVPSDLIPIIGWFPIEGQVLKNRKRIGKDMDKLVGSWVEEHQHMKIEFDNNNETSEKQDLIDVMLSVIEDDPSSGLTRDNIIKANVTNLIIGGSDTTAISMTWILTMLLSNKHVLKRAQEEIDLHVSKNRKVEASDVKNLVYLQAILKETLRLYPPAPLSIPHEAREDFYIHGYYVPKGTRVFANVWKLHRDPSIWSEPEKFSPERFINGNGELNEDHHLEYLPFGLGRRACPGYTFATQVILMSLARFLQSFDLDTAMDDEPVDIREGFGLTLPKLTPLTILLTPRANASI</sequence>
<evidence type="ECO:0000256" key="2">
    <source>
        <dbReference type="ARBA" id="ARBA00022617"/>
    </source>
</evidence>
<reference evidence="12 13" key="1">
    <citation type="journal article" date="2023" name="Plants (Basel)">
        <title>Bridging the Gap: Combining Genomics and Transcriptomics Approaches to Understand Stylosanthes scabra, an Orphan Legume from the Brazilian Caatinga.</title>
        <authorList>
            <person name="Ferreira-Neto J.R.C."/>
            <person name="da Silva M.D."/>
            <person name="Binneck E."/>
            <person name="de Melo N.F."/>
            <person name="da Silva R.H."/>
            <person name="de Melo A.L.T.M."/>
            <person name="Pandolfi V."/>
            <person name="Bustamante F.O."/>
            <person name="Brasileiro-Vidal A.C."/>
            <person name="Benko-Iseppon A.M."/>
        </authorList>
    </citation>
    <scope>NUCLEOTIDE SEQUENCE [LARGE SCALE GENOMIC DNA]</scope>
    <source>
        <tissue evidence="12">Leaves</tissue>
    </source>
</reference>
<keyword evidence="13" id="KW-1185">Reference proteome</keyword>
<evidence type="ECO:0000313" key="13">
    <source>
        <dbReference type="Proteomes" id="UP001341840"/>
    </source>
</evidence>
<comment type="caution">
    <text evidence="12">The sequence shown here is derived from an EMBL/GenBank/DDBJ whole genome shotgun (WGS) entry which is preliminary data.</text>
</comment>
<organism evidence="12 13">
    <name type="scientific">Stylosanthes scabra</name>
    <dbReference type="NCBI Taxonomy" id="79078"/>
    <lineage>
        <taxon>Eukaryota</taxon>
        <taxon>Viridiplantae</taxon>
        <taxon>Streptophyta</taxon>
        <taxon>Embryophyta</taxon>
        <taxon>Tracheophyta</taxon>
        <taxon>Spermatophyta</taxon>
        <taxon>Magnoliopsida</taxon>
        <taxon>eudicotyledons</taxon>
        <taxon>Gunneridae</taxon>
        <taxon>Pentapetalae</taxon>
        <taxon>rosids</taxon>
        <taxon>fabids</taxon>
        <taxon>Fabales</taxon>
        <taxon>Fabaceae</taxon>
        <taxon>Papilionoideae</taxon>
        <taxon>50 kb inversion clade</taxon>
        <taxon>dalbergioids sensu lato</taxon>
        <taxon>Dalbergieae</taxon>
        <taxon>Pterocarpus clade</taxon>
        <taxon>Stylosanthes</taxon>
    </lineage>
</organism>
<dbReference type="InterPro" id="IPR017972">
    <property type="entry name" value="Cyt_P450_CS"/>
</dbReference>
<dbReference type="PRINTS" id="PR00385">
    <property type="entry name" value="P450"/>
</dbReference>
<keyword evidence="6 10" id="KW-0560">Oxidoreductase</keyword>
<keyword evidence="4 10" id="KW-0479">Metal-binding</keyword>
<evidence type="ECO:0000256" key="6">
    <source>
        <dbReference type="ARBA" id="ARBA00023002"/>
    </source>
</evidence>
<protein>
    <recommendedName>
        <fullName evidence="14">Cytochrome P450</fullName>
    </recommendedName>
</protein>
<dbReference type="InterPro" id="IPR050651">
    <property type="entry name" value="Plant_Cytochrome_P450_Monoox"/>
</dbReference>
<dbReference type="EMBL" id="JASCZI010241975">
    <property type="protein sequence ID" value="MED6208800.1"/>
    <property type="molecule type" value="Genomic_DNA"/>
</dbReference>
<dbReference type="InterPro" id="IPR036396">
    <property type="entry name" value="Cyt_P450_sf"/>
</dbReference>
<evidence type="ECO:0000256" key="9">
    <source>
        <dbReference type="ARBA" id="ARBA00023136"/>
    </source>
</evidence>
<feature type="transmembrane region" description="Helical" evidence="11">
    <location>
        <begin position="6"/>
        <end position="24"/>
    </location>
</feature>
<keyword evidence="5 11" id="KW-1133">Transmembrane helix</keyword>
<evidence type="ECO:0000256" key="8">
    <source>
        <dbReference type="ARBA" id="ARBA00023033"/>
    </source>
</evidence>
<comment type="subcellular location">
    <subcellularLocation>
        <location evidence="1">Membrane</location>
        <topology evidence="1">Single-pass membrane protein</topology>
    </subcellularLocation>
</comment>
<dbReference type="PRINTS" id="PR00463">
    <property type="entry name" value="EP450I"/>
</dbReference>
<dbReference type="Pfam" id="PF00067">
    <property type="entry name" value="p450"/>
    <property type="match status" value="1"/>
</dbReference>
<dbReference type="PANTHER" id="PTHR47947:SF1">
    <property type="entry name" value="CYTOCHROME P450 82E3"/>
    <property type="match status" value="1"/>
</dbReference>
<dbReference type="PANTHER" id="PTHR47947">
    <property type="entry name" value="CYTOCHROME P450 82C3-RELATED"/>
    <property type="match status" value="1"/>
</dbReference>
<evidence type="ECO:0000256" key="5">
    <source>
        <dbReference type="ARBA" id="ARBA00022989"/>
    </source>
</evidence>
<gene>
    <name evidence="12" type="ORF">PIB30_048587</name>
</gene>
<evidence type="ECO:0008006" key="14">
    <source>
        <dbReference type="Google" id="ProtNLM"/>
    </source>
</evidence>
<proteinExistence type="inferred from homology"/>
<comment type="similarity">
    <text evidence="10">Belongs to the cytochrome P450 family.</text>
</comment>
<dbReference type="Proteomes" id="UP001341840">
    <property type="component" value="Unassembled WGS sequence"/>
</dbReference>